<evidence type="ECO:0000313" key="2">
    <source>
        <dbReference type="Proteomes" id="UP000783037"/>
    </source>
</evidence>
<accession>A0A8T3V5K6</accession>
<keyword evidence="1" id="KW-0378">Hydrolase</keyword>
<comment type="caution">
    <text evidence="1">The sequence shown here is derived from an EMBL/GenBank/DDBJ whole genome shotgun (WGS) entry which is preliminary data.</text>
</comment>
<gene>
    <name evidence="1" type="ORF">E7Z79_03920</name>
</gene>
<dbReference type="GO" id="GO:0004180">
    <property type="term" value="F:carboxypeptidase activity"/>
    <property type="evidence" value="ECO:0007669"/>
    <property type="project" value="UniProtKB-KW"/>
</dbReference>
<organism evidence="1 2">
    <name type="scientific">Methanobrevibacter thaueri</name>
    <dbReference type="NCBI Taxonomy" id="190975"/>
    <lineage>
        <taxon>Archaea</taxon>
        <taxon>Methanobacteriati</taxon>
        <taxon>Methanobacteriota</taxon>
        <taxon>Methanomada group</taxon>
        <taxon>Methanobacteria</taxon>
        <taxon>Methanobacteriales</taxon>
        <taxon>Methanobacteriaceae</taxon>
        <taxon>Methanobrevibacter</taxon>
    </lineage>
</organism>
<keyword evidence="1" id="KW-0645">Protease</keyword>
<dbReference type="Gene3D" id="2.60.40.10">
    <property type="entry name" value="Immunoglobulins"/>
    <property type="match status" value="2"/>
</dbReference>
<evidence type="ECO:0000313" key="1">
    <source>
        <dbReference type="EMBL" id="MBE6501571.1"/>
    </source>
</evidence>
<name>A0A8T3V5K6_9EURY</name>
<dbReference type="RefSeq" id="WP_303738673.1">
    <property type="nucleotide sequence ID" value="NZ_SUTK01000012.1"/>
</dbReference>
<dbReference type="AlphaFoldDB" id="A0A8T3V5K6"/>
<dbReference type="Proteomes" id="UP000783037">
    <property type="component" value="Unassembled WGS sequence"/>
</dbReference>
<dbReference type="InterPro" id="IPR011050">
    <property type="entry name" value="Pectin_lyase_fold/virulence"/>
</dbReference>
<dbReference type="EMBL" id="SUTK01000012">
    <property type="protein sequence ID" value="MBE6501571.1"/>
    <property type="molecule type" value="Genomic_DNA"/>
</dbReference>
<reference evidence="1" key="1">
    <citation type="submission" date="2019-04" db="EMBL/GenBank/DDBJ databases">
        <title>Evolution of Biomass-Degrading Anaerobic Consortia Revealed by Metagenomics.</title>
        <authorList>
            <person name="Peng X."/>
        </authorList>
    </citation>
    <scope>NUCLEOTIDE SEQUENCE</scope>
    <source>
        <strain evidence="1">SIG18</strain>
    </source>
</reference>
<protein>
    <submittedName>
        <fullName evidence="1">Carboxypeptidase regulatory-like domain-containing protein</fullName>
    </submittedName>
</protein>
<dbReference type="InterPro" id="IPR013783">
    <property type="entry name" value="Ig-like_fold"/>
</dbReference>
<proteinExistence type="predicted"/>
<dbReference type="SUPFAM" id="SSF51126">
    <property type="entry name" value="Pectin lyase-like"/>
    <property type="match status" value="1"/>
</dbReference>
<sequence length="1121" mass="119239">MLDKKWMVLAIFFIALVAISGVSAAEDAGDVAAIENNTQTNAITNDIATDEIQDDTLKLSVNDESDDALAASNNEEILTDVSECYVNSSYSGNEYGTYENPYSNLYNALNAEGRKDGDIIHIAAGEYTGIGSNIGLAINNNLTFDKYGFGEVIFDAKGEKNFFDIYAEEIKITGITFKNGMSDDCGGALIFQNGLKNSLIGGDFINNTAPLGGAILIKGIIENSIISAYFANNHALMGGAIFAPSIINTTIDGDFFNNTAGSLDQSWSVEELLGCGGAIFVEEVLQNSSISGSFLSNGATNLGGAIFAAEMLNSNVTSTFKENYALMGGAINAPIIMKSKIDGEFSTNVALIGGAISTGIVNGTEIGSEFIGNTADFSLSHDEQVKEYVLERIISFIGEYVDNVTLVEEIGQYLEEHDMPLGFGGAISVVGIVENSAIVGKFADNNGAVAGGALCVLGLAIKDDIVGNFTHNHAGIGGSLWLSSVEYSNIIGEFSSSYAVQGGAIFANVVKNVIINGSFMENLAINNEDLIGADKLAWGGAICIDGILKDSSIEGYFVENMANELGGAIGGIDFVINSNISGYFIHNIAKIGGAIDAPYLNGSTISGIFANNTAAIGGAIMAVYINNTQINANFINNNVLDYDVDDGEEIEYGGFVLPTRLGGAMCIAGALENSIFTGEFALNKAKAGGALLIYTLDFVSDQDYIGAVKNNTFNSNFLGNVAGLGAAILINGTSLQNKFNSNFITNGAVLDGIVYLCGESIEDSISGCLFMNNTAENSVLSVDSASGTNITYNIFLDSDSVYDIVANGERLCLDNNWFGHNATNYMDSPKVMGYEFNNWLFLNAIADPDSVSYMGTSNIVFTLFVYDNSTKSVVGKCDYTLLEPVNLTIVSTNGNVDKKVVTFGDAIKFSSSGNTGTVTAVIGTVQDTIEITCLPTLFGKDLVMDYLGNNYKIQVFDANGNPAAGETVKMTVNGVTYAVKVDKNGYATLPINLKPKTYTITSTYKGTTLKNTIKVKNTLKTQKSFSVKKTAKKLVLKATLKWSNGKAIAGKKVSFKINGKSFIVKTDKRGIAKITFAVKVKKTIMKLIFNKKTAKVTLGKTYKVRVHYKNETASSKLVVKK</sequence>
<keyword evidence="1" id="KW-0121">Carboxypeptidase</keyword>